<dbReference type="Proteomes" id="UP000681967">
    <property type="component" value="Unassembled WGS sequence"/>
</dbReference>
<dbReference type="SUPFAM" id="SSF53474">
    <property type="entry name" value="alpha/beta-Hydrolases"/>
    <property type="match status" value="1"/>
</dbReference>
<dbReference type="Proteomes" id="UP000663855">
    <property type="component" value="Unassembled WGS sequence"/>
</dbReference>
<evidence type="ECO:0000256" key="5">
    <source>
        <dbReference type="ARBA" id="ARBA00023128"/>
    </source>
</evidence>
<dbReference type="InterPro" id="IPR052374">
    <property type="entry name" value="SERAC1"/>
</dbReference>
<evidence type="ECO:0000256" key="1">
    <source>
        <dbReference type="ARBA" id="ARBA00004173"/>
    </source>
</evidence>
<keyword evidence="4" id="KW-0256">Endoplasmic reticulum</keyword>
<reference evidence="8" key="1">
    <citation type="submission" date="2021-02" db="EMBL/GenBank/DDBJ databases">
        <authorList>
            <person name="Nowell W R."/>
        </authorList>
    </citation>
    <scope>NUCLEOTIDE SEQUENCE</scope>
</reference>
<protein>
    <submittedName>
        <fullName evidence="8">Uncharacterized protein</fullName>
    </submittedName>
</protein>
<dbReference type="GO" id="GO:0005783">
    <property type="term" value="C:endoplasmic reticulum"/>
    <property type="evidence" value="ECO:0007669"/>
    <property type="project" value="UniProtKB-SubCell"/>
</dbReference>
<evidence type="ECO:0000313" key="10">
    <source>
        <dbReference type="EMBL" id="CAF4440604.1"/>
    </source>
</evidence>
<dbReference type="AlphaFoldDB" id="A0A816GR98"/>
<dbReference type="EMBL" id="CAJOBG010044976">
    <property type="protein sequence ID" value="CAF4440604.1"/>
    <property type="molecule type" value="Genomic_DNA"/>
</dbReference>
<keyword evidence="14" id="KW-1185">Reference proteome</keyword>
<evidence type="ECO:0000313" key="12">
    <source>
        <dbReference type="EMBL" id="CAF5037610.1"/>
    </source>
</evidence>
<comment type="caution">
    <text evidence="8">The sequence shown here is derived from an EMBL/GenBank/DDBJ whole genome shotgun (WGS) entry which is preliminary data.</text>
</comment>
<dbReference type="EMBL" id="CAJOBH010198331">
    <property type="protein sequence ID" value="CAF4980997.1"/>
    <property type="molecule type" value="Genomic_DNA"/>
</dbReference>
<dbReference type="Proteomes" id="UP000663866">
    <property type="component" value="Unassembled WGS sequence"/>
</dbReference>
<dbReference type="PANTHER" id="PTHR48182:SF2">
    <property type="entry name" value="PROTEIN SERAC1"/>
    <property type="match status" value="1"/>
</dbReference>
<dbReference type="Proteomes" id="UP000663856">
    <property type="component" value="Unassembled WGS sequence"/>
</dbReference>
<evidence type="ECO:0000313" key="7">
    <source>
        <dbReference type="EMBL" id="CAF1192140.1"/>
    </source>
</evidence>
<dbReference type="Gene3D" id="3.40.50.1820">
    <property type="entry name" value="alpha/beta hydrolase"/>
    <property type="match status" value="1"/>
</dbReference>
<evidence type="ECO:0000313" key="11">
    <source>
        <dbReference type="EMBL" id="CAF4980997.1"/>
    </source>
</evidence>
<name>A0A816GR98_9BILA</name>
<dbReference type="InterPro" id="IPR029058">
    <property type="entry name" value="AB_hydrolase_fold"/>
</dbReference>
<keyword evidence="5" id="KW-0496">Mitochondrion</keyword>
<dbReference type="GO" id="GO:0005739">
    <property type="term" value="C:mitochondrion"/>
    <property type="evidence" value="ECO:0007669"/>
    <property type="project" value="UniProtKB-SubCell"/>
</dbReference>
<evidence type="ECO:0000256" key="6">
    <source>
        <dbReference type="ARBA" id="ARBA00023136"/>
    </source>
</evidence>
<sequence>MGNSYSTYIIVHAIPMPWKNSRPWLTRWSDKHDDSIEQLRARDGIWTGHPLFKLQINRLSSSARIVVHNAVSSTQVTIIQADSEHNARLGYQHLVHMVLSEDDVANPETVRLALESRQIMHPSRLQSLVNSLINRFPEPLLQPFDRRWNPAEFEADIILVHGLGGDSQATWTNAAGLWPVIWLLDSHIGIRSMLGQYNISDLPPENKIRVLTVSHNAAMFNTNAESNPIYIADRLAGLLLHAGVGSKPVIWLAHSLGGLIVKEVLFASQDGNERIF</sequence>
<dbReference type="EMBL" id="CAJNRF010002694">
    <property type="protein sequence ID" value="CAF2041392.1"/>
    <property type="molecule type" value="Genomic_DNA"/>
</dbReference>
<dbReference type="EMBL" id="CAJNOV010004926">
    <property type="protein sequence ID" value="CAF1192140.1"/>
    <property type="molecule type" value="Genomic_DNA"/>
</dbReference>
<evidence type="ECO:0000256" key="4">
    <source>
        <dbReference type="ARBA" id="ARBA00022824"/>
    </source>
</evidence>
<dbReference type="EMBL" id="CAJNOW010020017">
    <property type="protein sequence ID" value="CAF1676889.1"/>
    <property type="molecule type" value="Genomic_DNA"/>
</dbReference>
<dbReference type="Proteomes" id="UP000681720">
    <property type="component" value="Unassembled WGS sequence"/>
</dbReference>
<dbReference type="OrthoDB" id="5086500at2759"/>
<evidence type="ECO:0000256" key="2">
    <source>
        <dbReference type="ARBA" id="ARBA00004240"/>
    </source>
</evidence>
<dbReference type="Proteomes" id="UP000663834">
    <property type="component" value="Unassembled WGS sequence"/>
</dbReference>
<organism evidence="8 13">
    <name type="scientific">Rotaria magnacalcarata</name>
    <dbReference type="NCBI Taxonomy" id="392030"/>
    <lineage>
        <taxon>Eukaryota</taxon>
        <taxon>Metazoa</taxon>
        <taxon>Spiralia</taxon>
        <taxon>Gnathifera</taxon>
        <taxon>Rotifera</taxon>
        <taxon>Eurotatoria</taxon>
        <taxon>Bdelloidea</taxon>
        <taxon>Philodinida</taxon>
        <taxon>Philodinidae</taxon>
        <taxon>Rotaria</taxon>
    </lineage>
</organism>
<keyword evidence="6" id="KW-0472">Membrane</keyword>
<gene>
    <name evidence="11" type="ORF">BYL167_LOCUS54883</name>
    <name evidence="7" type="ORF">CJN711_LOCUS11573</name>
    <name evidence="12" type="ORF">GIL414_LOCUS59241</name>
    <name evidence="8" type="ORF">KQP761_LOCUS35591</name>
    <name evidence="10" type="ORF">OVN521_LOCUS37275</name>
    <name evidence="9" type="ORF">WKI299_LOCUS8391</name>
</gene>
<comment type="subcellular location">
    <subcellularLocation>
        <location evidence="2">Endoplasmic reticulum</location>
    </subcellularLocation>
    <subcellularLocation>
        <location evidence="3">Membrane</location>
    </subcellularLocation>
    <subcellularLocation>
        <location evidence="1">Mitochondrion</location>
    </subcellularLocation>
</comment>
<evidence type="ECO:0000313" key="14">
    <source>
        <dbReference type="Proteomes" id="UP000663866"/>
    </source>
</evidence>
<evidence type="ECO:0000313" key="9">
    <source>
        <dbReference type="EMBL" id="CAF2041392.1"/>
    </source>
</evidence>
<evidence type="ECO:0000313" key="13">
    <source>
        <dbReference type="Proteomes" id="UP000663834"/>
    </source>
</evidence>
<accession>A0A816GR98</accession>
<dbReference type="EMBL" id="CAJOBJ010223191">
    <property type="protein sequence ID" value="CAF5037610.1"/>
    <property type="molecule type" value="Genomic_DNA"/>
</dbReference>
<dbReference type="GO" id="GO:0016020">
    <property type="term" value="C:membrane"/>
    <property type="evidence" value="ECO:0007669"/>
    <property type="project" value="UniProtKB-SubCell"/>
</dbReference>
<evidence type="ECO:0000313" key="8">
    <source>
        <dbReference type="EMBL" id="CAF1676889.1"/>
    </source>
</evidence>
<dbReference type="PANTHER" id="PTHR48182">
    <property type="entry name" value="PROTEIN SERAC1"/>
    <property type="match status" value="1"/>
</dbReference>
<proteinExistence type="predicted"/>
<evidence type="ECO:0000256" key="3">
    <source>
        <dbReference type="ARBA" id="ARBA00004370"/>
    </source>
</evidence>